<dbReference type="EMBL" id="CP029287">
    <property type="protein sequence ID" value="AWR99146.1"/>
    <property type="molecule type" value="Genomic_DNA"/>
</dbReference>
<evidence type="ECO:0000313" key="1">
    <source>
        <dbReference type="EMBL" id="AWR99146.1"/>
    </source>
</evidence>
<keyword evidence="2" id="KW-1185">Reference proteome</keyword>
<reference evidence="2" key="2">
    <citation type="submission" date="2020-03" db="EMBL/GenBank/DDBJ databases">
        <title>Complete Genome Sequences of Extremely Thermoacidophilic, Metal-Mobilizing Type-Strain Members of the Archaeal Family Sulfolobaceae: Acidianus brierleyi DSM-1651T, Acidianus sulfidivorans DSM-18786T, Metallosphaera hakonensis DSM-7519T, and Metallosphaera prunae DSM-10039T.</title>
        <authorList>
            <person name="Counts J.A."/>
            <person name="Kelly R.M."/>
        </authorList>
    </citation>
    <scope>NUCLEOTIDE SEQUENCE [LARGE SCALE GENOMIC DNA]</scope>
    <source>
        <strain evidence="2">HO1-1</strain>
    </source>
</reference>
<dbReference type="OrthoDB" id="36069at2157"/>
<dbReference type="STRING" id="1293036.GCA_001315825_01580"/>
<proteinExistence type="predicted"/>
<reference evidence="1 2" key="1">
    <citation type="submission" date="2018-05" db="EMBL/GenBank/DDBJ databases">
        <title>Complete Genome Sequences of Extremely Thermoacidophilic, Metal-Mobilizing Type-Strain Members of the Archaeal Family Sulfolobaceae: Acidianus brierleyi DSM-1651T, Acidianus sulfidivorans DSM-18786T, Metallosphaera hakonensis DSM-7519T, and Metallosphaera prunae DSM-10039T.</title>
        <authorList>
            <person name="Counts J.A."/>
            <person name="Kelly R.M."/>
        </authorList>
    </citation>
    <scope>NUCLEOTIDE SEQUENCE [LARGE SCALE GENOMIC DNA]</scope>
    <source>
        <strain evidence="1 2">HO1-1</strain>
    </source>
</reference>
<name>A0A2U9ISZ1_9CREN</name>
<dbReference type="AlphaFoldDB" id="A0A2U9ISZ1"/>
<evidence type="ECO:0000313" key="2">
    <source>
        <dbReference type="Proteomes" id="UP000247586"/>
    </source>
</evidence>
<dbReference type="RefSeq" id="WP_054836688.1">
    <property type="nucleotide sequence ID" value="NZ_BBBA01000008.1"/>
</dbReference>
<accession>A0A2U9ISZ1</accession>
<reference evidence="2" key="3">
    <citation type="submission" date="2020-03" db="EMBL/GenBank/DDBJ databases">
        <title>Sequencing and Assembly of Multiple Reported Metal-Biooxidizing Members of the Extremely Thermoacidophilic Archaeal Family Sulfolobaceae.</title>
        <authorList>
            <person name="Counts J.A."/>
            <person name="Kelly R.M."/>
        </authorList>
    </citation>
    <scope>NUCLEOTIDE SEQUENCE [LARGE SCALE GENOMIC DNA]</scope>
    <source>
        <strain evidence="2">HO1-1</strain>
    </source>
</reference>
<dbReference type="Proteomes" id="UP000247586">
    <property type="component" value="Chromosome"/>
</dbReference>
<organism evidence="1 2">
    <name type="scientific">Metallosphaera hakonensis JCM 8857 = DSM 7519</name>
    <dbReference type="NCBI Taxonomy" id="1293036"/>
    <lineage>
        <taxon>Archaea</taxon>
        <taxon>Thermoproteota</taxon>
        <taxon>Thermoprotei</taxon>
        <taxon>Sulfolobales</taxon>
        <taxon>Sulfolobaceae</taxon>
        <taxon>Metallosphaera</taxon>
    </lineage>
</organism>
<dbReference type="GeneID" id="36834657"/>
<sequence length="72" mass="8257">MSEIVTNEKDLASLLEKRKGESRITIVVDRPLLTVCIPVIKKYDYALIDAEDLPNNYFKLILEYRGKKSLAT</sequence>
<gene>
    <name evidence="1" type="ORF">DFR87_04905</name>
</gene>
<protein>
    <submittedName>
        <fullName evidence="1">Uncharacterized protein</fullName>
    </submittedName>
</protein>
<dbReference type="KEGG" id="mhk:DFR87_04905"/>